<dbReference type="PANTHER" id="PTHR10587">
    <property type="entry name" value="GLYCOSYL TRANSFERASE-RELATED"/>
    <property type="match status" value="1"/>
</dbReference>
<dbReference type="SUPFAM" id="SSF88713">
    <property type="entry name" value="Glycoside hydrolase/deacetylase"/>
    <property type="match status" value="1"/>
</dbReference>
<dbReference type="eggNOG" id="COG0726">
    <property type="taxonomic scope" value="Bacteria"/>
</dbReference>
<keyword evidence="1" id="KW-0479">Metal-binding</keyword>
<keyword evidence="2" id="KW-0378">Hydrolase</keyword>
<dbReference type="AlphaFoldDB" id="N2A105"/>
<dbReference type="Gene3D" id="3.20.20.370">
    <property type="entry name" value="Glycoside hydrolase/deacetylase"/>
    <property type="match status" value="1"/>
</dbReference>
<dbReference type="HOGENOM" id="CLU_021264_0_1_9"/>
<dbReference type="STRING" id="1235802.C823_04302"/>
<comment type="caution">
    <text evidence="4">The sequence shown here is derived from an EMBL/GenBank/DDBJ whole genome shotgun (WGS) entry which is preliminary data.</text>
</comment>
<accession>N2A105</accession>
<dbReference type="PANTHER" id="PTHR10587:SF133">
    <property type="entry name" value="CHITIN DEACETYLASE 1-RELATED"/>
    <property type="match status" value="1"/>
</dbReference>
<dbReference type="Pfam" id="PF01522">
    <property type="entry name" value="Polysacc_deac_1"/>
    <property type="match status" value="1"/>
</dbReference>
<dbReference type="InterPro" id="IPR011330">
    <property type="entry name" value="Glyco_hydro/deAcase_b/a-brl"/>
</dbReference>
<proteinExistence type="predicted"/>
<dbReference type="GO" id="GO:0016020">
    <property type="term" value="C:membrane"/>
    <property type="evidence" value="ECO:0007669"/>
    <property type="project" value="TreeGrafter"/>
</dbReference>
<evidence type="ECO:0000313" key="4">
    <source>
        <dbReference type="EMBL" id="EMZ21851.1"/>
    </source>
</evidence>
<protein>
    <recommendedName>
        <fullName evidence="3">NodB homology domain-containing protein</fullName>
    </recommendedName>
</protein>
<dbReference type="InterPro" id="IPR050248">
    <property type="entry name" value="Polysacc_deacetylase_ArnD"/>
</dbReference>
<feature type="domain" description="NodB homology" evidence="3">
    <location>
        <begin position="57"/>
        <end position="231"/>
    </location>
</feature>
<name>N2A105_9FIRM</name>
<gene>
    <name evidence="4" type="ORF">C823_04302</name>
</gene>
<dbReference type="GO" id="GO:0016810">
    <property type="term" value="F:hydrolase activity, acting on carbon-nitrogen (but not peptide) bonds"/>
    <property type="evidence" value="ECO:0007669"/>
    <property type="project" value="InterPro"/>
</dbReference>
<dbReference type="PROSITE" id="PS51677">
    <property type="entry name" value="NODB"/>
    <property type="match status" value="1"/>
</dbReference>
<reference evidence="4 5" key="1">
    <citation type="journal article" date="2014" name="Genome Announc.">
        <title>Draft genome sequences of the altered schaedler flora, a defined bacterial community from gnotobiotic mice.</title>
        <authorList>
            <person name="Wannemuehler M.J."/>
            <person name="Overstreet A.M."/>
            <person name="Ward D.V."/>
            <person name="Phillips G.J."/>
        </authorList>
    </citation>
    <scope>NUCLEOTIDE SEQUENCE [LARGE SCALE GENOMIC DNA]</scope>
    <source>
        <strain evidence="4 5">ASF492</strain>
    </source>
</reference>
<dbReference type="EMBL" id="AQFT01000126">
    <property type="protein sequence ID" value="EMZ21851.1"/>
    <property type="molecule type" value="Genomic_DNA"/>
</dbReference>
<evidence type="ECO:0000259" key="3">
    <source>
        <dbReference type="PROSITE" id="PS51677"/>
    </source>
</evidence>
<sequence length="239" mass="26906">MKTGKKRYGIVLMVTVLLFFMGLAKLFTLTEANMDGSKASSGRHVSSDASAGQQEKKKIALTFDDGPDSEYTPMLLDGLAERKVKATFFVIGKQAEAQPEIMERLVKEGHLIGNHTYNHVDIRHMTASAAKEEILKANEVITKYTGEEPCFLRPPFGNGSSRLEKDIEMIQVLWTIDTMDWACKNESKICSTVYREIEENSIILMHDEYPSSVRAALSIIDRLQKEGYEFVTVDEIVMD</sequence>
<dbReference type="GO" id="GO:0046872">
    <property type="term" value="F:metal ion binding"/>
    <property type="evidence" value="ECO:0007669"/>
    <property type="project" value="UniProtKB-KW"/>
</dbReference>
<keyword evidence="5" id="KW-1185">Reference proteome</keyword>
<evidence type="ECO:0000256" key="1">
    <source>
        <dbReference type="ARBA" id="ARBA00022723"/>
    </source>
</evidence>
<organism evidence="4 5">
    <name type="scientific">Eubacterium plexicaudatum ASF492</name>
    <dbReference type="NCBI Taxonomy" id="1235802"/>
    <lineage>
        <taxon>Bacteria</taxon>
        <taxon>Bacillati</taxon>
        <taxon>Bacillota</taxon>
        <taxon>Clostridia</taxon>
        <taxon>Eubacteriales</taxon>
        <taxon>Eubacteriaceae</taxon>
        <taxon>Eubacterium</taxon>
    </lineage>
</organism>
<dbReference type="PATRIC" id="fig|1235802.3.peg.4570"/>
<dbReference type="Proteomes" id="UP000012589">
    <property type="component" value="Unassembled WGS sequence"/>
</dbReference>
<dbReference type="GO" id="GO:0005975">
    <property type="term" value="P:carbohydrate metabolic process"/>
    <property type="evidence" value="ECO:0007669"/>
    <property type="project" value="InterPro"/>
</dbReference>
<dbReference type="OrthoDB" id="9806342at2"/>
<evidence type="ECO:0000256" key="2">
    <source>
        <dbReference type="ARBA" id="ARBA00022801"/>
    </source>
</evidence>
<evidence type="ECO:0000313" key="5">
    <source>
        <dbReference type="Proteomes" id="UP000012589"/>
    </source>
</evidence>
<dbReference type="InterPro" id="IPR002509">
    <property type="entry name" value="NODB_dom"/>
</dbReference>